<dbReference type="InterPro" id="IPR030829">
    <property type="entry name" value="SoxH-rel_PQQ_2"/>
</dbReference>
<dbReference type="RefSeq" id="WP_255328247.1">
    <property type="nucleotide sequence ID" value="NZ_JAKZEU010000001.1"/>
</dbReference>
<evidence type="ECO:0000313" key="4">
    <source>
        <dbReference type="Proteomes" id="UP001203945"/>
    </source>
</evidence>
<comment type="similarity">
    <text evidence="1">Belongs to the metallo-beta-lactamase superfamily. Class-B beta-lactamase family.</text>
</comment>
<keyword evidence="3" id="KW-0614">Plasmid</keyword>
<dbReference type="SUPFAM" id="SSF56281">
    <property type="entry name" value="Metallo-hydrolase/oxidoreductase"/>
    <property type="match status" value="1"/>
</dbReference>
<sequence>MMFHLLLMACLSEDPSTCRQVLLPEGDAATLAQCEGAATQIVPDWLARHPDLTGGKQHCVETAALPALTADEIAPGVFVHHGEPGQIEEANGGRIANLGFVVGETVAVIDAGASRAEGEALYAAIRAVTDRPISHLILTHMHPDHSLGAQVFAEVGAQIVGHPKLQASLEARAGNYLPNLNRILGTREMLGTVVAMPDGAPDTVDLGDRVLTLIPAETAHTDNDLMVHDPATDVLFTGDLVFRDLTPVVDGSLLGWLDWMGAPPDLNVSLIVPGHGPVAEDWETALAAQDAFLTALRDETRAAIDAGMPMSDAVPEITRALEPLAEGWNAFDVNTPRDATAAYKELEWE</sequence>
<dbReference type="InterPro" id="IPR050855">
    <property type="entry name" value="NDM-1-like"/>
</dbReference>
<organism evidence="3 4">
    <name type="scientific">Paracoccus albicereus</name>
    <dbReference type="NCBI Taxonomy" id="2922394"/>
    <lineage>
        <taxon>Bacteria</taxon>
        <taxon>Pseudomonadati</taxon>
        <taxon>Pseudomonadota</taxon>
        <taxon>Alphaproteobacteria</taxon>
        <taxon>Rhodobacterales</taxon>
        <taxon>Paracoccaceae</taxon>
        <taxon>Paracoccus</taxon>
    </lineage>
</organism>
<name>A0ABT1MM90_9RHOB</name>
<accession>A0ABT1MM90</accession>
<comment type="caution">
    <text evidence="3">The sequence shown here is derived from an EMBL/GenBank/DDBJ whole genome shotgun (WGS) entry which is preliminary data.</text>
</comment>
<dbReference type="PANTHER" id="PTHR42951">
    <property type="entry name" value="METALLO-BETA-LACTAMASE DOMAIN-CONTAINING"/>
    <property type="match status" value="1"/>
</dbReference>
<dbReference type="SMART" id="SM00849">
    <property type="entry name" value="Lactamase_B"/>
    <property type="match status" value="1"/>
</dbReference>
<dbReference type="Gene3D" id="3.60.15.10">
    <property type="entry name" value="Ribonuclease Z/Hydroxyacylglutathione hydrolase-like"/>
    <property type="match status" value="1"/>
</dbReference>
<keyword evidence="4" id="KW-1185">Reference proteome</keyword>
<dbReference type="EMBL" id="JAKZEU010000001">
    <property type="protein sequence ID" value="MCQ0969296.1"/>
    <property type="molecule type" value="Genomic_DNA"/>
</dbReference>
<gene>
    <name evidence="3" type="ORF">MLD63_02440</name>
</gene>
<dbReference type="Proteomes" id="UP001203945">
    <property type="component" value="Unassembled WGS sequence"/>
</dbReference>
<reference evidence="3 4" key="1">
    <citation type="submission" date="2022-03" db="EMBL/GenBank/DDBJ databases">
        <authorList>
            <person name="He Y."/>
        </authorList>
    </citation>
    <scope>NUCLEOTIDE SEQUENCE [LARGE SCALE GENOMIC DNA]</scope>
    <source>
        <strain evidence="3 4">TK19116</strain>
        <plasmid evidence="3">unnamed1</plasmid>
    </source>
</reference>
<feature type="domain" description="Metallo-beta-lactamase" evidence="2">
    <location>
        <begin position="95"/>
        <end position="275"/>
    </location>
</feature>
<dbReference type="Pfam" id="PF00753">
    <property type="entry name" value="Lactamase_B"/>
    <property type="match status" value="1"/>
</dbReference>
<proteinExistence type="inferred from homology"/>
<dbReference type="InterPro" id="IPR036866">
    <property type="entry name" value="RibonucZ/Hydroxyglut_hydro"/>
</dbReference>
<dbReference type="CDD" id="cd16282">
    <property type="entry name" value="metallo-hydrolase-like_MBL-fold"/>
    <property type="match status" value="1"/>
</dbReference>
<geneLocation type="plasmid" evidence="3">
    <name>unnamed1</name>
</geneLocation>
<dbReference type="NCBIfam" id="TIGR04559">
    <property type="entry name" value="SoxH_rel_PQQ_2"/>
    <property type="match status" value="1"/>
</dbReference>
<evidence type="ECO:0000313" key="3">
    <source>
        <dbReference type="EMBL" id="MCQ0969296.1"/>
    </source>
</evidence>
<evidence type="ECO:0000259" key="2">
    <source>
        <dbReference type="SMART" id="SM00849"/>
    </source>
</evidence>
<dbReference type="InterPro" id="IPR001279">
    <property type="entry name" value="Metallo-B-lactamas"/>
</dbReference>
<protein>
    <submittedName>
        <fullName evidence="3">Quinoprotein relay system zinc metallohydrolase 2</fullName>
    </submittedName>
</protein>
<dbReference type="PANTHER" id="PTHR42951:SF4">
    <property type="entry name" value="ACYL-COENZYME A THIOESTERASE MBLAC2"/>
    <property type="match status" value="1"/>
</dbReference>
<evidence type="ECO:0000256" key="1">
    <source>
        <dbReference type="ARBA" id="ARBA00005250"/>
    </source>
</evidence>